<dbReference type="Proteomes" id="UP000887574">
    <property type="component" value="Unplaced"/>
</dbReference>
<protein>
    <submittedName>
        <fullName evidence="2">Uncharacterized protein</fullName>
    </submittedName>
</protein>
<dbReference type="AlphaFoldDB" id="A0A915ETK2"/>
<dbReference type="WBParaSite" id="jg9376">
    <property type="protein sequence ID" value="jg9376"/>
    <property type="gene ID" value="jg9376"/>
</dbReference>
<proteinExistence type="predicted"/>
<reference evidence="2" key="1">
    <citation type="submission" date="2022-11" db="UniProtKB">
        <authorList>
            <consortium name="WormBaseParasite"/>
        </authorList>
    </citation>
    <scope>IDENTIFICATION</scope>
</reference>
<keyword evidence="1" id="KW-1185">Reference proteome</keyword>
<organism evidence="1 2">
    <name type="scientific">Ditylenchus dipsaci</name>
    <dbReference type="NCBI Taxonomy" id="166011"/>
    <lineage>
        <taxon>Eukaryota</taxon>
        <taxon>Metazoa</taxon>
        <taxon>Ecdysozoa</taxon>
        <taxon>Nematoda</taxon>
        <taxon>Chromadorea</taxon>
        <taxon>Rhabditida</taxon>
        <taxon>Tylenchina</taxon>
        <taxon>Tylenchomorpha</taxon>
        <taxon>Sphaerularioidea</taxon>
        <taxon>Anguinidae</taxon>
        <taxon>Anguininae</taxon>
        <taxon>Ditylenchus</taxon>
    </lineage>
</organism>
<sequence length="99" mass="11642">MTSTREAPFNKFLLKNALDSIMDALDDTCLETDFDWTRSTTVSLRTHSLKIYKPNLQLYELKATHCMITRLDMAYKVHWGQRYKNPVKSQLVYLPKNVK</sequence>
<accession>A0A915ETK2</accession>
<evidence type="ECO:0000313" key="1">
    <source>
        <dbReference type="Proteomes" id="UP000887574"/>
    </source>
</evidence>
<name>A0A915ETK2_9BILA</name>
<evidence type="ECO:0000313" key="2">
    <source>
        <dbReference type="WBParaSite" id="jg9376"/>
    </source>
</evidence>